<evidence type="ECO:0000259" key="5">
    <source>
        <dbReference type="PROSITE" id="PS50977"/>
    </source>
</evidence>
<name>A0A1Q8VP96_9ACTO</name>
<dbReference type="OrthoDB" id="3173376at2"/>
<dbReference type="InterPro" id="IPR036271">
    <property type="entry name" value="Tet_transcr_reg_TetR-rel_C_sf"/>
</dbReference>
<organism evidence="6 7">
    <name type="scientific">Actinomyces oris</name>
    <dbReference type="NCBI Taxonomy" id="544580"/>
    <lineage>
        <taxon>Bacteria</taxon>
        <taxon>Bacillati</taxon>
        <taxon>Actinomycetota</taxon>
        <taxon>Actinomycetes</taxon>
        <taxon>Actinomycetales</taxon>
        <taxon>Actinomycetaceae</taxon>
        <taxon>Actinomyces</taxon>
    </lineage>
</organism>
<dbReference type="InterPro" id="IPR025996">
    <property type="entry name" value="MT1864/Rv1816-like_C"/>
</dbReference>
<keyword evidence="2 4" id="KW-0238">DNA-binding</keyword>
<keyword evidence="3" id="KW-0804">Transcription</keyword>
<accession>A0A1Q8VP96</accession>
<dbReference type="EMBL" id="MSKL01000011">
    <property type="protein sequence ID" value="OLO49895.1"/>
    <property type="molecule type" value="Genomic_DNA"/>
</dbReference>
<dbReference type="Pfam" id="PF13305">
    <property type="entry name" value="TetR_C_33"/>
    <property type="match status" value="1"/>
</dbReference>
<dbReference type="PRINTS" id="PR00455">
    <property type="entry name" value="HTHTETR"/>
</dbReference>
<dbReference type="SUPFAM" id="SSF48498">
    <property type="entry name" value="Tetracyclin repressor-like, C-terminal domain"/>
    <property type="match status" value="1"/>
</dbReference>
<dbReference type="Proteomes" id="UP000186394">
    <property type="component" value="Unassembled WGS sequence"/>
</dbReference>
<keyword evidence="1" id="KW-0805">Transcription regulation</keyword>
<feature type="domain" description="HTH tetR-type" evidence="5">
    <location>
        <begin position="15"/>
        <end position="75"/>
    </location>
</feature>
<dbReference type="InterPro" id="IPR050109">
    <property type="entry name" value="HTH-type_TetR-like_transc_reg"/>
</dbReference>
<reference evidence="6 7" key="1">
    <citation type="submission" date="2016-12" db="EMBL/GenBank/DDBJ databases">
        <title>Genomic comparison of strains in the 'Actinomyces naeslundii' group.</title>
        <authorList>
            <person name="Mughal S.R."/>
            <person name="Do T."/>
            <person name="Gilbert S.C."/>
            <person name="Witherden E.A."/>
            <person name="Didelot X."/>
            <person name="Beighton D."/>
        </authorList>
    </citation>
    <scope>NUCLEOTIDE SEQUENCE [LARGE SCALE GENOMIC DNA]</scope>
    <source>
        <strain evidence="6 7">P6N</strain>
    </source>
</reference>
<gene>
    <name evidence="6" type="ORF">BKH28_05560</name>
</gene>
<proteinExistence type="predicted"/>
<dbReference type="GO" id="GO:0000976">
    <property type="term" value="F:transcription cis-regulatory region binding"/>
    <property type="evidence" value="ECO:0007669"/>
    <property type="project" value="TreeGrafter"/>
</dbReference>
<sequence>MTSEPTGASGRRGGRDLRSELLRTSRQLLDESGPSALSMREVARRAGCTHQAPYHYFANREAILATLVREGFDELADMLAAAHEGLGNADLHAILVASGNAYVEFALRHPGVFRVMFRPDVCDPERFPEVVQAGERARHELARLARAMMGDGAQLEAEVLIWSGVHGLASLLLDGPLVGEFGSMEERIDFARGVVGLVEVPVVDGGCGCGNRHSGGCTAEAEGRSVS</sequence>
<dbReference type="GO" id="GO:0003700">
    <property type="term" value="F:DNA-binding transcription factor activity"/>
    <property type="evidence" value="ECO:0007669"/>
    <property type="project" value="TreeGrafter"/>
</dbReference>
<dbReference type="PANTHER" id="PTHR30055">
    <property type="entry name" value="HTH-TYPE TRANSCRIPTIONAL REGULATOR RUTR"/>
    <property type="match status" value="1"/>
</dbReference>
<dbReference type="PANTHER" id="PTHR30055:SF220">
    <property type="entry name" value="TETR-FAMILY REGULATORY PROTEIN"/>
    <property type="match status" value="1"/>
</dbReference>
<feature type="DNA-binding region" description="H-T-H motif" evidence="4">
    <location>
        <begin position="38"/>
        <end position="57"/>
    </location>
</feature>
<dbReference type="AlphaFoldDB" id="A0A1Q8VP96"/>
<dbReference type="Gene3D" id="1.10.357.10">
    <property type="entry name" value="Tetracycline Repressor, domain 2"/>
    <property type="match status" value="1"/>
</dbReference>
<evidence type="ECO:0000313" key="7">
    <source>
        <dbReference type="Proteomes" id="UP000186394"/>
    </source>
</evidence>
<dbReference type="Pfam" id="PF00440">
    <property type="entry name" value="TetR_N"/>
    <property type="match status" value="1"/>
</dbReference>
<evidence type="ECO:0000256" key="4">
    <source>
        <dbReference type="PROSITE-ProRule" id="PRU00335"/>
    </source>
</evidence>
<evidence type="ECO:0000256" key="2">
    <source>
        <dbReference type="ARBA" id="ARBA00023125"/>
    </source>
</evidence>
<dbReference type="RefSeq" id="WP_075417861.1">
    <property type="nucleotide sequence ID" value="NZ_MSKL01000011.1"/>
</dbReference>
<evidence type="ECO:0000256" key="3">
    <source>
        <dbReference type="ARBA" id="ARBA00023163"/>
    </source>
</evidence>
<dbReference type="InterPro" id="IPR009057">
    <property type="entry name" value="Homeodomain-like_sf"/>
</dbReference>
<dbReference type="InterPro" id="IPR001647">
    <property type="entry name" value="HTH_TetR"/>
</dbReference>
<evidence type="ECO:0000313" key="6">
    <source>
        <dbReference type="EMBL" id="OLO49895.1"/>
    </source>
</evidence>
<dbReference type="PROSITE" id="PS50977">
    <property type="entry name" value="HTH_TETR_2"/>
    <property type="match status" value="1"/>
</dbReference>
<protein>
    <submittedName>
        <fullName evidence="6">TetR family transcriptional regulator</fullName>
    </submittedName>
</protein>
<comment type="caution">
    <text evidence="6">The sequence shown here is derived from an EMBL/GenBank/DDBJ whole genome shotgun (WGS) entry which is preliminary data.</text>
</comment>
<dbReference type="SUPFAM" id="SSF46689">
    <property type="entry name" value="Homeodomain-like"/>
    <property type="match status" value="1"/>
</dbReference>
<evidence type="ECO:0000256" key="1">
    <source>
        <dbReference type="ARBA" id="ARBA00023015"/>
    </source>
</evidence>